<feature type="domain" description="ABC transporter" evidence="5">
    <location>
        <begin position="2"/>
        <end position="229"/>
    </location>
</feature>
<proteinExistence type="inferred from homology"/>
<name>A0A538SEM0_UNCEI</name>
<dbReference type="InterPro" id="IPR027417">
    <property type="entry name" value="P-loop_NTPase"/>
</dbReference>
<organism evidence="6 7">
    <name type="scientific">Eiseniibacteriota bacterium</name>
    <dbReference type="NCBI Taxonomy" id="2212470"/>
    <lineage>
        <taxon>Bacteria</taxon>
        <taxon>Candidatus Eiseniibacteriota</taxon>
    </lineage>
</organism>
<keyword evidence="2" id="KW-0813">Transport</keyword>
<comment type="similarity">
    <text evidence="1">Belongs to the ABC transporter superfamily.</text>
</comment>
<evidence type="ECO:0000259" key="5">
    <source>
        <dbReference type="PROSITE" id="PS50893"/>
    </source>
</evidence>
<comment type="caution">
    <text evidence="6">The sequence shown here is derived from an EMBL/GenBank/DDBJ whole genome shotgun (WGS) entry which is preliminary data.</text>
</comment>
<dbReference type="GO" id="GO:0005524">
    <property type="term" value="F:ATP binding"/>
    <property type="evidence" value="ECO:0007669"/>
    <property type="project" value="UniProtKB-KW"/>
</dbReference>
<dbReference type="GO" id="GO:0016887">
    <property type="term" value="F:ATP hydrolysis activity"/>
    <property type="evidence" value="ECO:0007669"/>
    <property type="project" value="InterPro"/>
</dbReference>
<dbReference type="SMART" id="SM00382">
    <property type="entry name" value="AAA"/>
    <property type="match status" value="1"/>
</dbReference>
<dbReference type="InterPro" id="IPR017871">
    <property type="entry name" value="ABC_transporter-like_CS"/>
</dbReference>
<evidence type="ECO:0000256" key="4">
    <source>
        <dbReference type="ARBA" id="ARBA00022840"/>
    </source>
</evidence>
<evidence type="ECO:0000256" key="1">
    <source>
        <dbReference type="ARBA" id="ARBA00005417"/>
    </source>
</evidence>
<dbReference type="PANTHER" id="PTHR42711:SF5">
    <property type="entry name" value="ABC TRANSPORTER ATP-BINDING PROTEIN NATA"/>
    <property type="match status" value="1"/>
</dbReference>
<dbReference type="InterPro" id="IPR025302">
    <property type="entry name" value="DrrA1/2-like_C"/>
</dbReference>
<evidence type="ECO:0000313" key="6">
    <source>
        <dbReference type="EMBL" id="TMQ49804.1"/>
    </source>
</evidence>
<evidence type="ECO:0000256" key="2">
    <source>
        <dbReference type="ARBA" id="ARBA00022448"/>
    </source>
</evidence>
<accession>A0A538SEM0</accession>
<sequence>MLELRDVVKTYDGRAVVNRVSSEISPGEIFALLGPNGAGKTTLIRMITDILKPDSGTIRLDGRPVGGDEKRRIAYLPEERGLYRRAKVTELLSYYGALKGMAASAARDASRRLLERVGLADRADDQVQTLSKGMQQKLQLCTALIGDPGLLILDEPFSGLDPLNVQMLEEILQERSQAGVTVLLSTHQMNKVEELCDRALMINRGYMVLHGSVPEIRRQYSDHAVVVRASGRLEDLPGVRSVEPFNGDLKLTLEADATPDSVLRALVERRVVIESFSLATLPLEDIFVKVVREGLGLDQGRSERAAEVAPGAR</sequence>
<evidence type="ECO:0000256" key="3">
    <source>
        <dbReference type="ARBA" id="ARBA00022741"/>
    </source>
</evidence>
<dbReference type="InterPro" id="IPR003439">
    <property type="entry name" value="ABC_transporter-like_ATP-bd"/>
</dbReference>
<dbReference type="Gene3D" id="3.40.50.300">
    <property type="entry name" value="P-loop containing nucleotide triphosphate hydrolases"/>
    <property type="match status" value="1"/>
</dbReference>
<dbReference type="Pfam" id="PF00005">
    <property type="entry name" value="ABC_tran"/>
    <property type="match status" value="1"/>
</dbReference>
<keyword evidence="3" id="KW-0547">Nucleotide-binding</keyword>
<dbReference type="Pfam" id="PF13732">
    <property type="entry name" value="DrrA1-3_C"/>
    <property type="match status" value="1"/>
</dbReference>
<reference evidence="6 7" key="1">
    <citation type="journal article" date="2019" name="Nat. Microbiol.">
        <title>Mediterranean grassland soil C-N compound turnover is dependent on rainfall and depth, and is mediated by genomically divergent microorganisms.</title>
        <authorList>
            <person name="Diamond S."/>
            <person name="Andeer P.F."/>
            <person name="Li Z."/>
            <person name="Crits-Christoph A."/>
            <person name="Burstein D."/>
            <person name="Anantharaman K."/>
            <person name="Lane K.R."/>
            <person name="Thomas B.C."/>
            <person name="Pan C."/>
            <person name="Northen T.R."/>
            <person name="Banfield J.F."/>
        </authorList>
    </citation>
    <scope>NUCLEOTIDE SEQUENCE [LARGE SCALE GENOMIC DNA]</scope>
    <source>
        <strain evidence="6">WS_3</strain>
    </source>
</reference>
<dbReference type="PANTHER" id="PTHR42711">
    <property type="entry name" value="ABC TRANSPORTER ATP-BINDING PROTEIN"/>
    <property type="match status" value="1"/>
</dbReference>
<dbReference type="PROSITE" id="PS50893">
    <property type="entry name" value="ABC_TRANSPORTER_2"/>
    <property type="match status" value="1"/>
</dbReference>
<dbReference type="SUPFAM" id="SSF52540">
    <property type="entry name" value="P-loop containing nucleoside triphosphate hydrolases"/>
    <property type="match status" value="1"/>
</dbReference>
<gene>
    <name evidence="6" type="ORF">E6K73_09300</name>
</gene>
<dbReference type="InterPro" id="IPR003593">
    <property type="entry name" value="AAA+_ATPase"/>
</dbReference>
<dbReference type="EMBL" id="VBOT01000115">
    <property type="protein sequence ID" value="TMQ49804.1"/>
    <property type="molecule type" value="Genomic_DNA"/>
</dbReference>
<evidence type="ECO:0000313" key="7">
    <source>
        <dbReference type="Proteomes" id="UP000320184"/>
    </source>
</evidence>
<protein>
    <submittedName>
        <fullName evidence="6">ATP-binding cassette domain-containing protein</fullName>
    </submittedName>
</protein>
<dbReference type="AlphaFoldDB" id="A0A538SEM0"/>
<dbReference type="PROSITE" id="PS00211">
    <property type="entry name" value="ABC_TRANSPORTER_1"/>
    <property type="match status" value="1"/>
</dbReference>
<dbReference type="Proteomes" id="UP000320184">
    <property type="component" value="Unassembled WGS sequence"/>
</dbReference>
<dbReference type="InterPro" id="IPR050763">
    <property type="entry name" value="ABC_transporter_ATP-binding"/>
</dbReference>
<keyword evidence="4 6" id="KW-0067">ATP-binding</keyword>